<sequence>MELASQGFLLQYTPLQNCNSYQKRKNRVNETQDTQNNNIIQKKGAVITAQKILLFIVISPDIGNIQVDVVYLHVKRGYQFFCCLFRKSDIRSYTLFKVKNKFYNTTISSSIEIDDNNDVNQQPMIWQVQDRTRTYYDYTHCSTTRDCVVRNQIELTNNRKYVIKYIGKVHFGEDSRFGIQLDEFNIIIDCNNYVTAKRSPLLVCYKGNNCQRTGEWQSQ</sequence>
<keyword evidence="2" id="KW-1185">Reference proteome</keyword>
<accession>X6L7Q7</accession>
<dbReference type="SUPFAM" id="SSF74924">
    <property type="entry name" value="Cap-Gly domain"/>
    <property type="match status" value="1"/>
</dbReference>
<dbReference type="EMBL" id="ASPP01049697">
    <property type="protein sequence ID" value="ETN97445.1"/>
    <property type="molecule type" value="Genomic_DNA"/>
</dbReference>
<dbReference type="Proteomes" id="UP000023152">
    <property type="component" value="Unassembled WGS sequence"/>
</dbReference>
<name>X6L7Q7_RETFI</name>
<evidence type="ECO:0000313" key="1">
    <source>
        <dbReference type="EMBL" id="ETN97445.1"/>
    </source>
</evidence>
<comment type="caution">
    <text evidence="1">The sequence shown here is derived from an EMBL/GenBank/DDBJ whole genome shotgun (WGS) entry which is preliminary data.</text>
</comment>
<dbReference type="InterPro" id="IPR036859">
    <property type="entry name" value="CAP-Gly_dom_sf"/>
</dbReference>
<gene>
    <name evidence="1" type="ORF">RFI_40084</name>
</gene>
<dbReference type="AlphaFoldDB" id="X6L7Q7"/>
<protein>
    <submittedName>
        <fullName evidence="1">Uncharacterized protein</fullName>
    </submittedName>
</protein>
<reference evidence="1 2" key="1">
    <citation type="journal article" date="2013" name="Curr. Biol.">
        <title>The Genome of the Foraminiferan Reticulomyxa filosa.</title>
        <authorList>
            <person name="Glockner G."/>
            <person name="Hulsmann N."/>
            <person name="Schleicher M."/>
            <person name="Noegel A.A."/>
            <person name="Eichinger L."/>
            <person name="Gallinger C."/>
            <person name="Pawlowski J."/>
            <person name="Sierra R."/>
            <person name="Euteneuer U."/>
            <person name="Pillet L."/>
            <person name="Moustafa A."/>
            <person name="Platzer M."/>
            <person name="Groth M."/>
            <person name="Szafranski K."/>
            <person name="Schliwa M."/>
        </authorList>
    </citation>
    <scope>NUCLEOTIDE SEQUENCE [LARGE SCALE GENOMIC DNA]</scope>
</reference>
<proteinExistence type="predicted"/>
<evidence type="ECO:0000313" key="2">
    <source>
        <dbReference type="Proteomes" id="UP000023152"/>
    </source>
</evidence>
<organism evidence="1 2">
    <name type="scientific">Reticulomyxa filosa</name>
    <dbReference type="NCBI Taxonomy" id="46433"/>
    <lineage>
        <taxon>Eukaryota</taxon>
        <taxon>Sar</taxon>
        <taxon>Rhizaria</taxon>
        <taxon>Retaria</taxon>
        <taxon>Foraminifera</taxon>
        <taxon>Monothalamids</taxon>
        <taxon>Reticulomyxidae</taxon>
        <taxon>Reticulomyxa</taxon>
    </lineage>
</organism>